<dbReference type="InterPro" id="IPR002401">
    <property type="entry name" value="Cyt_P450_E_grp-I"/>
</dbReference>
<comment type="cofactor">
    <cofactor evidence="1 8">
        <name>heme</name>
        <dbReference type="ChEBI" id="CHEBI:30413"/>
    </cofactor>
</comment>
<reference evidence="10 11" key="1">
    <citation type="journal article" date="2024" name="J Genomics">
        <title>Draft genome sequencing and assembly of Favolaschia claudopus CIRM-BRFM 2984 isolated from oak limbs.</title>
        <authorList>
            <person name="Navarro D."/>
            <person name="Drula E."/>
            <person name="Chaduli D."/>
            <person name="Cazenave R."/>
            <person name="Ahrendt S."/>
            <person name="Wang J."/>
            <person name="Lipzen A."/>
            <person name="Daum C."/>
            <person name="Barry K."/>
            <person name="Grigoriev I.V."/>
            <person name="Favel A."/>
            <person name="Rosso M.N."/>
            <person name="Martin F."/>
        </authorList>
    </citation>
    <scope>NUCLEOTIDE SEQUENCE [LARGE SCALE GENOMIC DNA]</scope>
    <source>
        <strain evidence="10 11">CIRM-BRFM 2984</strain>
    </source>
</reference>
<gene>
    <name evidence="10" type="ORF">R3P38DRAFT_3409281</name>
</gene>
<dbReference type="GO" id="GO:0005506">
    <property type="term" value="F:iron ion binding"/>
    <property type="evidence" value="ECO:0007669"/>
    <property type="project" value="InterPro"/>
</dbReference>
<organism evidence="10 11">
    <name type="scientific">Favolaschia claudopus</name>
    <dbReference type="NCBI Taxonomy" id="2862362"/>
    <lineage>
        <taxon>Eukaryota</taxon>
        <taxon>Fungi</taxon>
        <taxon>Dikarya</taxon>
        <taxon>Basidiomycota</taxon>
        <taxon>Agaricomycotina</taxon>
        <taxon>Agaricomycetes</taxon>
        <taxon>Agaricomycetidae</taxon>
        <taxon>Agaricales</taxon>
        <taxon>Marasmiineae</taxon>
        <taxon>Mycenaceae</taxon>
        <taxon>Favolaschia</taxon>
    </lineage>
</organism>
<feature type="transmembrane region" description="Helical" evidence="9">
    <location>
        <begin position="314"/>
        <end position="335"/>
    </location>
</feature>
<comment type="caution">
    <text evidence="10">The sequence shown here is derived from an EMBL/GenBank/DDBJ whole genome shotgun (WGS) entry which is preliminary data.</text>
</comment>
<name>A0AAV9ZRY3_9AGAR</name>
<dbReference type="PRINTS" id="PR00385">
    <property type="entry name" value="P450"/>
</dbReference>
<keyword evidence="6 8" id="KW-0408">Iron</keyword>
<keyword evidence="8" id="KW-0349">Heme</keyword>
<comment type="pathway">
    <text evidence="2">Secondary metabolite biosynthesis.</text>
</comment>
<proteinExistence type="inferred from homology"/>
<dbReference type="PANTHER" id="PTHR24305:SF187">
    <property type="entry name" value="P450, PUTATIVE (EUROFUNG)-RELATED"/>
    <property type="match status" value="1"/>
</dbReference>
<dbReference type="InterPro" id="IPR050121">
    <property type="entry name" value="Cytochrome_P450_monoxygenase"/>
</dbReference>
<dbReference type="Gene3D" id="1.10.630.10">
    <property type="entry name" value="Cytochrome P450"/>
    <property type="match status" value="1"/>
</dbReference>
<dbReference type="InterPro" id="IPR036291">
    <property type="entry name" value="NAD(P)-bd_dom_sf"/>
</dbReference>
<evidence type="ECO:0000256" key="1">
    <source>
        <dbReference type="ARBA" id="ARBA00001971"/>
    </source>
</evidence>
<evidence type="ECO:0000313" key="11">
    <source>
        <dbReference type="Proteomes" id="UP001362999"/>
    </source>
</evidence>
<dbReference type="InterPro" id="IPR002347">
    <property type="entry name" value="SDR_fam"/>
</dbReference>
<dbReference type="Pfam" id="PF00067">
    <property type="entry name" value="p450"/>
    <property type="match status" value="1"/>
</dbReference>
<dbReference type="InterPro" id="IPR036396">
    <property type="entry name" value="Cyt_P450_sf"/>
</dbReference>
<keyword evidence="5" id="KW-0560">Oxidoreductase</keyword>
<evidence type="ECO:0000256" key="3">
    <source>
        <dbReference type="ARBA" id="ARBA00010617"/>
    </source>
</evidence>
<keyword evidence="9" id="KW-1133">Transmembrane helix</keyword>
<protein>
    <submittedName>
        <fullName evidence="10">Cytochrome P450</fullName>
    </submittedName>
</protein>
<dbReference type="Proteomes" id="UP001362999">
    <property type="component" value="Unassembled WGS sequence"/>
</dbReference>
<evidence type="ECO:0000256" key="5">
    <source>
        <dbReference type="ARBA" id="ARBA00023002"/>
    </source>
</evidence>
<keyword evidence="4 8" id="KW-0479">Metal-binding</keyword>
<dbReference type="Pfam" id="PF00106">
    <property type="entry name" value="adh_short"/>
    <property type="match status" value="1"/>
</dbReference>
<evidence type="ECO:0000256" key="8">
    <source>
        <dbReference type="PIRSR" id="PIRSR602401-1"/>
    </source>
</evidence>
<dbReference type="SUPFAM" id="SSF48264">
    <property type="entry name" value="Cytochrome P450"/>
    <property type="match status" value="1"/>
</dbReference>
<dbReference type="GO" id="GO:0016705">
    <property type="term" value="F:oxidoreductase activity, acting on paired donors, with incorporation or reduction of molecular oxygen"/>
    <property type="evidence" value="ECO:0007669"/>
    <property type="project" value="InterPro"/>
</dbReference>
<dbReference type="GO" id="GO:0020037">
    <property type="term" value="F:heme binding"/>
    <property type="evidence" value="ECO:0007669"/>
    <property type="project" value="InterPro"/>
</dbReference>
<evidence type="ECO:0000313" key="10">
    <source>
        <dbReference type="EMBL" id="KAK6988897.1"/>
    </source>
</evidence>
<feature type="transmembrane region" description="Helical" evidence="9">
    <location>
        <begin position="341"/>
        <end position="362"/>
    </location>
</feature>
<dbReference type="InterPro" id="IPR001128">
    <property type="entry name" value="Cyt_P450"/>
</dbReference>
<evidence type="ECO:0000256" key="4">
    <source>
        <dbReference type="ARBA" id="ARBA00022723"/>
    </source>
</evidence>
<dbReference type="GO" id="GO:0004497">
    <property type="term" value="F:monooxygenase activity"/>
    <property type="evidence" value="ECO:0007669"/>
    <property type="project" value="UniProtKB-KW"/>
</dbReference>
<feature type="binding site" description="axial binding residue" evidence="8">
    <location>
        <position position="771"/>
    </location>
    <ligand>
        <name>heme</name>
        <dbReference type="ChEBI" id="CHEBI:30413"/>
    </ligand>
    <ligandPart>
        <name>Fe</name>
        <dbReference type="ChEBI" id="CHEBI:18248"/>
    </ligandPart>
</feature>
<keyword evidence="9" id="KW-0812">Transmembrane</keyword>
<dbReference type="PANTHER" id="PTHR24305">
    <property type="entry name" value="CYTOCHROME P450"/>
    <property type="match status" value="1"/>
</dbReference>
<accession>A0AAV9ZRY3</accession>
<evidence type="ECO:0000256" key="6">
    <source>
        <dbReference type="ARBA" id="ARBA00023004"/>
    </source>
</evidence>
<dbReference type="AlphaFoldDB" id="A0AAV9ZRY3"/>
<keyword evidence="7" id="KW-0503">Monooxygenase</keyword>
<evidence type="ECO:0000256" key="9">
    <source>
        <dbReference type="SAM" id="Phobius"/>
    </source>
</evidence>
<dbReference type="EMBL" id="JAWWNJ010000119">
    <property type="protein sequence ID" value="KAK6988897.1"/>
    <property type="molecule type" value="Genomic_DNA"/>
</dbReference>
<evidence type="ECO:0000256" key="7">
    <source>
        <dbReference type="ARBA" id="ARBA00023033"/>
    </source>
</evidence>
<keyword evidence="11" id="KW-1185">Reference proteome</keyword>
<dbReference type="SUPFAM" id="SSF51735">
    <property type="entry name" value="NAD(P)-binding Rossmann-fold domains"/>
    <property type="match status" value="1"/>
</dbReference>
<keyword evidence="9" id="KW-0472">Membrane</keyword>
<evidence type="ECO:0000256" key="2">
    <source>
        <dbReference type="ARBA" id="ARBA00005179"/>
    </source>
</evidence>
<dbReference type="Gene3D" id="3.40.50.720">
    <property type="entry name" value="NAD(P)-binding Rossmann-like Domain"/>
    <property type="match status" value="1"/>
</dbReference>
<dbReference type="PRINTS" id="PR00463">
    <property type="entry name" value="EP450I"/>
</dbReference>
<comment type="similarity">
    <text evidence="3">Belongs to the cytochrome P450 family.</text>
</comment>
<sequence>MGVILSIIDQNIFPPKAKWTVAEVPDLSSRVALVTGGNSGIGLETVKVLLLHNAKVYIGCRSIAKAEAAIDALERDTGKRAILLPLDLSSLDSIKQAAAELHEKESALHVLFNNAGVMACPTTSLTHDGYDMQFGVNVLGHFYLTKLLLPLLLAGAKSSPDGVARIVNTSSQTHILGNINFDALTDTPTRSKMSPDDLYAQSKFANVVFSSECAKRYGSDGIVSTALHPGMLTTDIGRHFHPLKRRFVHALCHSPPWGAITQLWAGTAPEAASANGKYLIPWARIGSPHPSTLDPEIGGTWSFISLAKLRGDTVLFALFVVWLAHAVSFVVFRSVEWPGAFLISGLHLGAQSGLAILGMIMFRLSPLHPLYDFPGPVLYSTSNLWMARLVSSGTRHTTIQAFHRKYGKFVRIGPNSLSINSHTAVNAIYGSAKAMDRSAAYRLQPLPGAGLFFTLNRDVHHTRRNVWGRAFSPANLDYLQPILNRRTAELSECIQQRARHDGVVNLSRCIEDWSFDFMGDFAFGPQNSFELMRDGDAEDLVKNGKTATALFDIFGVIPWFLDIMWYLPNTQSIKRLHSLSRKLLAHRKTLPMNEDDQDLSCFLLASGDASEKLTDDEMTMDLIFAIQAGSDTTANVLQYIFFFLISHPTVYTRLSAELEAAFPTAGTFLDFRTLEDLPYLNAVVNEGLRMGTPLSGLERMTPANGCAIDDKFLPGNTIVSVPAFTQQLDPSNFFPHPEQYLPERWLPGGLGEGSILEPSAIMSFSFGPYGCLGRTLAFQELRLVVARLMLDFNMEPTSDFDPNAYGRNIRNIRTTFFPDALFVKLKSKASD</sequence>